<proteinExistence type="inferred from homology"/>
<dbReference type="InterPro" id="IPR001915">
    <property type="entry name" value="Peptidase_M48"/>
</dbReference>
<feature type="signal peptide" evidence="7">
    <location>
        <begin position="1"/>
        <end position="26"/>
    </location>
</feature>
<keyword evidence="2" id="KW-0479">Metal-binding</keyword>
<accession>A0A918NCE3</accession>
<gene>
    <name evidence="9" type="ORF">GCM10007392_27170</name>
</gene>
<evidence type="ECO:0000256" key="2">
    <source>
        <dbReference type="ARBA" id="ARBA00022723"/>
    </source>
</evidence>
<dbReference type="RefSeq" id="WP_189609541.1">
    <property type="nucleotide sequence ID" value="NZ_BMXR01000006.1"/>
</dbReference>
<evidence type="ECO:0000313" key="9">
    <source>
        <dbReference type="EMBL" id="GGX58019.1"/>
    </source>
</evidence>
<comment type="similarity">
    <text evidence="6">Belongs to the peptidase M48 family.</text>
</comment>
<dbReference type="Gene3D" id="3.30.2010.10">
    <property type="entry name" value="Metalloproteases ('zincins'), catalytic domain"/>
    <property type="match status" value="1"/>
</dbReference>
<reference evidence="9" key="2">
    <citation type="submission" date="2020-09" db="EMBL/GenBank/DDBJ databases">
        <authorList>
            <person name="Sun Q."/>
            <person name="Kim S."/>
        </authorList>
    </citation>
    <scope>NUCLEOTIDE SEQUENCE</scope>
    <source>
        <strain evidence="9">KCTC 22169</strain>
    </source>
</reference>
<dbReference type="GO" id="GO:0046872">
    <property type="term" value="F:metal ion binding"/>
    <property type="evidence" value="ECO:0007669"/>
    <property type="project" value="UniProtKB-KW"/>
</dbReference>
<organism evidence="9 10">
    <name type="scientific">Saccharospirillum salsuginis</name>
    <dbReference type="NCBI Taxonomy" id="418750"/>
    <lineage>
        <taxon>Bacteria</taxon>
        <taxon>Pseudomonadati</taxon>
        <taxon>Pseudomonadota</taxon>
        <taxon>Gammaproteobacteria</taxon>
        <taxon>Oceanospirillales</taxon>
        <taxon>Saccharospirillaceae</taxon>
        <taxon>Saccharospirillum</taxon>
    </lineage>
</organism>
<sequence length="279" mass="30496">MDPRTCTLSPALCLSLALLLSACASAPPDDYRPRLSQQLEETLTPADIQAEVDFGRHVAASILGRMDGLDNDAVQRYVNLVGQTVARASRRPELDFYFYVLESDQVNAYAAPGGYVFITRPALALMRDESELAAVLAHEIAHVDQRHIVRALDIGATGSDAGLAQLMGGASETTRVVFDQAVDQALSILFEKGLERQDELEADAQGAILLASTGYDPGALRRYLDRVHESGTDQHAELSGTHPPFDVRLAALDRQLHDEGLTGLDYPRLAERFRDRTQP</sequence>
<evidence type="ECO:0000256" key="3">
    <source>
        <dbReference type="ARBA" id="ARBA00022801"/>
    </source>
</evidence>
<reference evidence="9" key="1">
    <citation type="journal article" date="2014" name="Int. J. Syst. Evol. Microbiol.">
        <title>Complete genome sequence of Corynebacterium casei LMG S-19264T (=DSM 44701T), isolated from a smear-ripened cheese.</title>
        <authorList>
            <consortium name="US DOE Joint Genome Institute (JGI-PGF)"/>
            <person name="Walter F."/>
            <person name="Albersmeier A."/>
            <person name="Kalinowski J."/>
            <person name="Ruckert C."/>
        </authorList>
    </citation>
    <scope>NUCLEOTIDE SEQUENCE</scope>
    <source>
        <strain evidence="9">KCTC 22169</strain>
    </source>
</reference>
<keyword evidence="4 6" id="KW-0862">Zinc</keyword>
<dbReference type="Pfam" id="PF01435">
    <property type="entry name" value="Peptidase_M48"/>
    <property type="match status" value="1"/>
</dbReference>
<evidence type="ECO:0000256" key="1">
    <source>
        <dbReference type="ARBA" id="ARBA00022670"/>
    </source>
</evidence>
<evidence type="ECO:0000256" key="4">
    <source>
        <dbReference type="ARBA" id="ARBA00022833"/>
    </source>
</evidence>
<feature type="chain" id="PRO_5037597803" description="Peptidase M48 domain-containing protein" evidence="7">
    <location>
        <begin position="27"/>
        <end position="279"/>
    </location>
</feature>
<comment type="cofactor">
    <cofactor evidence="6">
        <name>Zn(2+)</name>
        <dbReference type="ChEBI" id="CHEBI:29105"/>
    </cofactor>
    <text evidence="6">Binds 1 zinc ion per subunit.</text>
</comment>
<evidence type="ECO:0000313" key="10">
    <source>
        <dbReference type="Proteomes" id="UP000626148"/>
    </source>
</evidence>
<feature type="domain" description="Peptidase M48" evidence="8">
    <location>
        <begin position="74"/>
        <end position="254"/>
    </location>
</feature>
<dbReference type="PANTHER" id="PTHR22726">
    <property type="entry name" value="METALLOENDOPEPTIDASE OMA1"/>
    <property type="match status" value="1"/>
</dbReference>
<dbReference type="GO" id="GO:0004222">
    <property type="term" value="F:metalloendopeptidase activity"/>
    <property type="evidence" value="ECO:0007669"/>
    <property type="project" value="InterPro"/>
</dbReference>
<keyword evidence="3 6" id="KW-0378">Hydrolase</keyword>
<keyword evidence="5 6" id="KW-0482">Metalloprotease</keyword>
<dbReference type="Proteomes" id="UP000626148">
    <property type="component" value="Unassembled WGS sequence"/>
</dbReference>
<evidence type="ECO:0000256" key="6">
    <source>
        <dbReference type="RuleBase" id="RU003983"/>
    </source>
</evidence>
<protein>
    <recommendedName>
        <fullName evidence="8">Peptidase M48 domain-containing protein</fullName>
    </recommendedName>
</protein>
<keyword evidence="1 6" id="KW-0645">Protease</keyword>
<comment type="caution">
    <text evidence="9">The sequence shown here is derived from an EMBL/GenBank/DDBJ whole genome shotgun (WGS) entry which is preliminary data.</text>
</comment>
<keyword evidence="7" id="KW-0732">Signal</keyword>
<evidence type="ECO:0000256" key="7">
    <source>
        <dbReference type="SAM" id="SignalP"/>
    </source>
</evidence>
<evidence type="ECO:0000256" key="5">
    <source>
        <dbReference type="ARBA" id="ARBA00023049"/>
    </source>
</evidence>
<dbReference type="AlphaFoldDB" id="A0A918NCE3"/>
<dbReference type="GO" id="GO:0016020">
    <property type="term" value="C:membrane"/>
    <property type="evidence" value="ECO:0007669"/>
    <property type="project" value="TreeGrafter"/>
</dbReference>
<dbReference type="PROSITE" id="PS51257">
    <property type="entry name" value="PROKAR_LIPOPROTEIN"/>
    <property type="match status" value="1"/>
</dbReference>
<dbReference type="GO" id="GO:0051603">
    <property type="term" value="P:proteolysis involved in protein catabolic process"/>
    <property type="evidence" value="ECO:0007669"/>
    <property type="project" value="TreeGrafter"/>
</dbReference>
<dbReference type="EMBL" id="BMXR01000006">
    <property type="protein sequence ID" value="GGX58019.1"/>
    <property type="molecule type" value="Genomic_DNA"/>
</dbReference>
<name>A0A918NCE3_9GAMM</name>
<evidence type="ECO:0000259" key="8">
    <source>
        <dbReference type="Pfam" id="PF01435"/>
    </source>
</evidence>
<keyword evidence="10" id="KW-1185">Reference proteome</keyword>
<dbReference type="InterPro" id="IPR051156">
    <property type="entry name" value="Mito/Outer_Membr_Metalloprot"/>
</dbReference>
<dbReference type="PANTHER" id="PTHR22726:SF1">
    <property type="entry name" value="METALLOENDOPEPTIDASE OMA1, MITOCHONDRIAL"/>
    <property type="match status" value="1"/>
</dbReference>